<dbReference type="EMBL" id="AP024956">
    <property type="protein sequence ID" value="BCZ80775.1"/>
    <property type="molecule type" value="Genomic_DNA"/>
</dbReference>
<accession>A0ABM7TQX4</accession>
<gene>
    <name evidence="1" type="ORF">PTKU64_44500</name>
</gene>
<keyword evidence="2" id="KW-1185">Reference proteome</keyword>
<organism evidence="1 2">
    <name type="scientific">Paraburkholderia terrae</name>
    <dbReference type="NCBI Taxonomy" id="311230"/>
    <lineage>
        <taxon>Bacteria</taxon>
        <taxon>Pseudomonadati</taxon>
        <taxon>Pseudomonadota</taxon>
        <taxon>Betaproteobacteria</taxon>
        <taxon>Burkholderiales</taxon>
        <taxon>Burkholderiaceae</taxon>
        <taxon>Paraburkholderia</taxon>
    </lineage>
</organism>
<name>A0ABM7TQX4_9BURK</name>
<proteinExistence type="predicted"/>
<evidence type="ECO:0000313" key="1">
    <source>
        <dbReference type="EMBL" id="BCZ80775.1"/>
    </source>
</evidence>
<evidence type="ECO:0000313" key="2">
    <source>
        <dbReference type="Proteomes" id="UP001319874"/>
    </source>
</evidence>
<sequence length="67" mass="7483">MLSQRPSIVDRGSFRSGLGMAQYRVCGDGTKEVLRNDSVGSGIADRQCRVVDRLRDGARVRRRSMRA</sequence>
<protein>
    <submittedName>
        <fullName evidence="1">Uncharacterized protein</fullName>
    </submittedName>
</protein>
<reference evidence="1 2" key="1">
    <citation type="journal article" date="2022" name="Front. Microbiol.">
        <title>Identification and characterization of a novel class of self-sufficient cytochrome P450 hydroxylase involved in cyclohexanecarboxylate degradation in Paraburkholderia terrae strain KU-64.</title>
        <authorList>
            <person name="Yamamoto T."/>
            <person name="Hasegawa Y."/>
            <person name="Iwaki H."/>
        </authorList>
    </citation>
    <scope>NUCLEOTIDE SEQUENCE [LARGE SCALE GENOMIC DNA]</scope>
    <source>
        <strain evidence="1 2">KU-64</strain>
    </source>
</reference>
<dbReference type="Proteomes" id="UP001319874">
    <property type="component" value="Chromosome 2"/>
</dbReference>